<keyword evidence="4" id="KW-1185">Reference proteome</keyword>
<proteinExistence type="inferred from homology"/>
<evidence type="ECO:0000313" key="4">
    <source>
        <dbReference type="Proteomes" id="UP000799429"/>
    </source>
</evidence>
<sequence length="254" mass="28618">MARPRKRKRLSESEEDQKRLGIENESKESTYSGPEINHPVLSCFYHNILTLRQYLLSRLPETSKRRRRAITLFGFEDVDIQSCPRSADIPRKDILRLLDTTIVGFDNGIVPCRDDDYEHDLAVFSQQVPGSSLGSTLAPGDTLQSEIVDFVIWHFFKHNAKPSHILCRGFLRASGPSRNGLNLRAALGIPGVVSYFPNTHVETVKSPIWSTVLASLGRGGDRVMLDLLIHCTLFVSLEDRSGNYSQLSGIWHSR</sequence>
<dbReference type="GO" id="GO:0000333">
    <property type="term" value="C:telomerase catalytic core complex"/>
    <property type="evidence" value="ECO:0007669"/>
    <property type="project" value="TreeGrafter"/>
</dbReference>
<evidence type="ECO:0000256" key="2">
    <source>
        <dbReference type="SAM" id="MobiDB-lite"/>
    </source>
</evidence>
<comment type="subcellular location">
    <subcellularLocation>
        <location evidence="1">Nucleus</location>
    </subcellularLocation>
    <subcellularLocation>
        <location evidence="1">Chromosome</location>
        <location evidence="1">Telomere</location>
    </subcellularLocation>
</comment>
<dbReference type="GO" id="GO:0046872">
    <property type="term" value="F:metal ion binding"/>
    <property type="evidence" value="ECO:0007669"/>
    <property type="project" value="UniProtKB-KW"/>
</dbReference>
<keyword evidence="1" id="KW-0460">Magnesium</keyword>
<dbReference type="GO" id="GO:0003720">
    <property type="term" value="F:telomerase activity"/>
    <property type="evidence" value="ECO:0007669"/>
    <property type="project" value="InterPro"/>
</dbReference>
<comment type="catalytic activity">
    <reaction evidence="1">
        <text>DNA(n) + a 2'-deoxyribonucleoside 5'-triphosphate = DNA(n+1) + diphosphate</text>
        <dbReference type="Rhea" id="RHEA:22508"/>
        <dbReference type="Rhea" id="RHEA-COMP:17339"/>
        <dbReference type="Rhea" id="RHEA-COMP:17340"/>
        <dbReference type="ChEBI" id="CHEBI:33019"/>
        <dbReference type="ChEBI" id="CHEBI:61560"/>
        <dbReference type="ChEBI" id="CHEBI:173112"/>
        <dbReference type="EC" id="2.7.7.49"/>
    </reaction>
</comment>
<dbReference type="InterPro" id="IPR003545">
    <property type="entry name" value="Telomerase_RT"/>
</dbReference>
<keyword evidence="1" id="KW-0779">Telomere</keyword>
<dbReference type="AlphaFoldDB" id="A0A9P4SI76"/>
<dbReference type="PANTHER" id="PTHR12066:SF0">
    <property type="entry name" value="TELOMERASE REVERSE TRANSCRIPTASE"/>
    <property type="match status" value="1"/>
</dbReference>
<keyword evidence="1" id="KW-0479">Metal-binding</keyword>
<dbReference type="GO" id="GO:0070034">
    <property type="term" value="F:telomerase RNA binding"/>
    <property type="evidence" value="ECO:0007669"/>
    <property type="project" value="TreeGrafter"/>
</dbReference>
<accession>A0A9P4SI76</accession>
<feature type="region of interest" description="Disordered" evidence="2">
    <location>
        <begin position="1"/>
        <end position="33"/>
    </location>
</feature>
<dbReference type="Proteomes" id="UP000799429">
    <property type="component" value="Unassembled WGS sequence"/>
</dbReference>
<dbReference type="EMBL" id="MU006089">
    <property type="protein sequence ID" value="KAF2842799.1"/>
    <property type="molecule type" value="Genomic_DNA"/>
</dbReference>
<keyword evidence="1" id="KW-0539">Nucleus</keyword>
<organism evidence="3 4">
    <name type="scientific">Patellaria atrata CBS 101060</name>
    <dbReference type="NCBI Taxonomy" id="1346257"/>
    <lineage>
        <taxon>Eukaryota</taxon>
        <taxon>Fungi</taxon>
        <taxon>Dikarya</taxon>
        <taxon>Ascomycota</taxon>
        <taxon>Pezizomycotina</taxon>
        <taxon>Dothideomycetes</taxon>
        <taxon>Dothideomycetes incertae sedis</taxon>
        <taxon>Patellariales</taxon>
        <taxon>Patellariaceae</taxon>
        <taxon>Patellaria</taxon>
    </lineage>
</organism>
<evidence type="ECO:0000313" key="3">
    <source>
        <dbReference type="EMBL" id="KAF2842799.1"/>
    </source>
</evidence>
<keyword evidence="1" id="KW-0695">RNA-directed DNA polymerase</keyword>
<comment type="function">
    <text evidence="1">Telomerase is a ribonucleoprotein enzyme essential for the replication of chromosome termini in most eukaryotes. It elongates telomeres. It is a reverse transcriptase that adds simple sequence repeats to chromosome ends by copying a template sequence within the RNA component of the enzyme.</text>
</comment>
<dbReference type="GO" id="GO:0007004">
    <property type="term" value="P:telomere maintenance via telomerase"/>
    <property type="evidence" value="ECO:0007669"/>
    <property type="project" value="TreeGrafter"/>
</dbReference>
<keyword evidence="1" id="KW-0158">Chromosome</keyword>
<keyword evidence="1" id="KW-0548">Nucleotidyltransferase</keyword>
<name>A0A9P4SI76_9PEZI</name>
<reference evidence="3" key="1">
    <citation type="journal article" date="2020" name="Stud. Mycol.">
        <title>101 Dothideomycetes genomes: a test case for predicting lifestyles and emergence of pathogens.</title>
        <authorList>
            <person name="Haridas S."/>
            <person name="Albert R."/>
            <person name="Binder M."/>
            <person name="Bloem J."/>
            <person name="Labutti K."/>
            <person name="Salamov A."/>
            <person name="Andreopoulos B."/>
            <person name="Baker S."/>
            <person name="Barry K."/>
            <person name="Bills G."/>
            <person name="Bluhm B."/>
            <person name="Cannon C."/>
            <person name="Castanera R."/>
            <person name="Culley D."/>
            <person name="Daum C."/>
            <person name="Ezra D."/>
            <person name="Gonzalez J."/>
            <person name="Henrissat B."/>
            <person name="Kuo A."/>
            <person name="Liang C."/>
            <person name="Lipzen A."/>
            <person name="Lutzoni F."/>
            <person name="Magnuson J."/>
            <person name="Mondo S."/>
            <person name="Nolan M."/>
            <person name="Ohm R."/>
            <person name="Pangilinan J."/>
            <person name="Park H.-J."/>
            <person name="Ramirez L."/>
            <person name="Alfaro M."/>
            <person name="Sun H."/>
            <person name="Tritt A."/>
            <person name="Yoshinaga Y."/>
            <person name="Zwiers L.-H."/>
            <person name="Turgeon B."/>
            <person name="Goodwin S."/>
            <person name="Spatafora J."/>
            <person name="Crous P."/>
            <person name="Grigoriev I."/>
        </authorList>
    </citation>
    <scope>NUCLEOTIDE SEQUENCE</scope>
    <source>
        <strain evidence="3">CBS 101060</strain>
    </source>
</reference>
<dbReference type="GO" id="GO:0000781">
    <property type="term" value="C:chromosome, telomeric region"/>
    <property type="evidence" value="ECO:0007669"/>
    <property type="project" value="UniProtKB-SubCell"/>
</dbReference>
<comment type="similarity">
    <text evidence="1">Belongs to the reverse transcriptase family. Telomerase subfamily.</text>
</comment>
<dbReference type="OrthoDB" id="289721at2759"/>
<dbReference type="GO" id="GO:0042162">
    <property type="term" value="F:telomeric DNA binding"/>
    <property type="evidence" value="ECO:0007669"/>
    <property type="project" value="TreeGrafter"/>
</dbReference>
<dbReference type="EC" id="2.7.7.49" evidence="1"/>
<gene>
    <name evidence="3" type="ORF">M501DRAFT_28316</name>
</gene>
<dbReference type="PANTHER" id="PTHR12066">
    <property type="entry name" value="TELOMERASE REVERSE TRANSCRIPTASE"/>
    <property type="match status" value="1"/>
</dbReference>
<comment type="caution">
    <text evidence="3">The sequence shown here is derived from an EMBL/GenBank/DDBJ whole genome shotgun (WGS) entry which is preliminary data.</text>
</comment>
<keyword evidence="1" id="KW-0808">Transferase</keyword>
<protein>
    <recommendedName>
        <fullName evidence="1">Telomerase reverse transcriptase</fullName>
        <ecNumber evidence="1">2.7.7.49</ecNumber>
    </recommendedName>
    <alternativeName>
        <fullName evidence="1">Telomerase catalytic subunit</fullName>
    </alternativeName>
</protein>
<evidence type="ECO:0000256" key="1">
    <source>
        <dbReference type="RuleBase" id="RU365061"/>
    </source>
</evidence>
<feature type="compositionally biased region" description="Basic and acidic residues" evidence="2">
    <location>
        <begin position="10"/>
        <end position="28"/>
    </location>
</feature>